<evidence type="ECO:0000256" key="9">
    <source>
        <dbReference type="ARBA" id="ARBA00022989"/>
    </source>
</evidence>
<dbReference type="AlphaFoldDB" id="A0AAF1BFK5"/>
<reference evidence="16" key="1">
    <citation type="submission" date="2023-10" db="EMBL/GenBank/DDBJ databases">
        <authorList>
            <person name="Noh H."/>
        </authorList>
    </citation>
    <scope>NUCLEOTIDE SEQUENCE</scope>
    <source>
        <strain evidence="16">DUCC4014</strain>
    </source>
</reference>
<dbReference type="GO" id="GO:0006487">
    <property type="term" value="P:protein N-linked glycosylation"/>
    <property type="evidence" value="ECO:0007669"/>
    <property type="project" value="TreeGrafter"/>
</dbReference>
<evidence type="ECO:0000256" key="14">
    <source>
        <dbReference type="SAM" id="Phobius"/>
    </source>
</evidence>
<evidence type="ECO:0000256" key="7">
    <source>
        <dbReference type="ARBA" id="ARBA00022692"/>
    </source>
</evidence>
<keyword evidence="6" id="KW-0808">Transferase</keyword>
<evidence type="ECO:0000256" key="10">
    <source>
        <dbReference type="ARBA" id="ARBA00023034"/>
    </source>
</evidence>
<dbReference type="Proteomes" id="UP000827549">
    <property type="component" value="Chromosome 1"/>
</dbReference>
<dbReference type="GO" id="GO:0030144">
    <property type="term" value="F:alpha-1,6-mannosylglycoprotein 6-beta-N-acetylglucosaminyltransferase activity"/>
    <property type="evidence" value="ECO:0007669"/>
    <property type="project" value="UniProtKB-EC"/>
</dbReference>
<keyword evidence="17" id="KW-1185">Reference proteome</keyword>
<evidence type="ECO:0000256" key="2">
    <source>
        <dbReference type="ARBA" id="ARBA00004922"/>
    </source>
</evidence>
<evidence type="ECO:0000259" key="15">
    <source>
        <dbReference type="Pfam" id="PF15024"/>
    </source>
</evidence>
<comment type="catalytic activity">
    <reaction evidence="13">
        <text>N(4)-{beta-D-GlcNAc-(1-&gt;2)-[beta-D-GlcNAc-(1-&gt;4)]-alpha-D-Man-(1-&gt;3)-[beta-D-GlcNAc-(1-&gt;2)-alpha-D-Man-(1-&gt;6)]-beta-D-Man-(1-&gt;4)-beta-D-GlcNAc-(1-&gt;4)-beta-D-GlcNAc}-L-asparaginyl-[protein] + UDP-N-acetyl-alpha-D-glucosamine = N(4)-{beta-D-GlcNAc-(1-&gt;2)-[beta-D-GlcNAc-(1-&gt;4)]-alpha-D-Man-(1-&gt;3)-[beta-D-GlcNAc-(1-&gt;2)-[beta-D-GlcNAc-(1-&gt;6)]-alpha-D-Man-(1-&gt;6)]-beta-D-Man-(1-&gt;4)-beta-D-GlcNAc-(1-&gt;4)-beta-D-GlcNAc}-L-asparaginyl-[protein] + UDP + H(+)</text>
        <dbReference type="Rhea" id="RHEA:16921"/>
        <dbReference type="Rhea" id="RHEA-COMP:14374"/>
        <dbReference type="Rhea" id="RHEA-COMP:14377"/>
        <dbReference type="ChEBI" id="CHEBI:15378"/>
        <dbReference type="ChEBI" id="CHEBI:57705"/>
        <dbReference type="ChEBI" id="CHEBI:58223"/>
        <dbReference type="ChEBI" id="CHEBI:139507"/>
        <dbReference type="ChEBI" id="CHEBI:139510"/>
        <dbReference type="EC" id="2.4.1.155"/>
    </reaction>
</comment>
<evidence type="ECO:0000256" key="11">
    <source>
        <dbReference type="ARBA" id="ARBA00023136"/>
    </source>
</evidence>
<dbReference type="PANTHER" id="PTHR15075">
    <property type="entry name" value="ALPHA-MANNOSIDE BETA-1,6-N-ACETYLGLUCOSAMINYLTRANSFERASE"/>
    <property type="match status" value="1"/>
</dbReference>
<gene>
    <name evidence="16" type="primary">MGAT5_1</name>
    <name evidence="16" type="ORF">LOC62_01G001206</name>
</gene>
<sequence length="548" mass="63242">MADIEQARLAEPAWASDNRRGRRGVSFGLPSLRGGMAMLIALVLFWAGYVVHSAPEHVASVKSTLAGWVHPTPVDIVPPPVIDTRPDVDSLVEEIARIKVLKSLLKERFPAGEWEKYRSNNYNALDRLASCIQHGGCHESEETVILAGSYHFGNSKAGDVSGEDIWAASTIEMFESLNHTVLYAWNQWESLLIYQALSKRIPIVIMERDHYQRCVERTEGEQKEDGDEHWRKLPYCIQSAKFPEGIPYWKIFLWHFWHGSDHALGSRWTMSPEDFAKIYPNDPKAGNHYIGYSIESRCRKEQHFKERKHRGFIFGKHENFFRQEENAFWDAMPKVRDAIKPDGDEKFELYSLSGPTLPEGIMEETFTPGIWTLGRQTQSGFHRFVAQSKVMIGTGAPKLSPSPYDALCMGVPFINPILEWDKKQPADKTKWRVQQSALIDVPEPYVYHVYKHNEEDFHRAVEAAVQTPIPRYIPPPMRLNAVLERHRLWVANDWHKEAKELVAQKYRGQPKSDYAHLIMDEVYMEDFPGPRIGEWIWKGPKRRRQIGQ</sequence>
<keyword evidence="5" id="KW-0328">Glycosyltransferase</keyword>
<evidence type="ECO:0000256" key="13">
    <source>
        <dbReference type="ARBA" id="ARBA00048243"/>
    </source>
</evidence>
<organism evidence="16 17">
    <name type="scientific">Vanrija pseudolonga</name>
    <dbReference type="NCBI Taxonomy" id="143232"/>
    <lineage>
        <taxon>Eukaryota</taxon>
        <taxon>Fungi</taxon>
        <taxon>Dikarya</taxon>
        <taxon>Basidiomycota</taxon>
        <taxon>Agaricomycotina</taxon>
        <taxon>Tremellomycetes</taxon>
        <taxon>Trichosporonales</taxon>
        <taxon>Trichosporonaceae</taxon>
        <taxon>Vanrija</taxon>
    </lineage>
</organism>
<keyword evidence="9 14" id="KW-1133">Transmembrane helix</keyword>
<dbReference type="RefSeq" id="XP_062623669.1">
    <property type="nucleotide sequence ID" value="XM_062767685.1"/>
</dbReference>
<dbReference type="Pfam" id="PF15024">
    <property type="entry name" value="Glyco_transf_18"/>
    <property type="match status" value="1"/>
</dbReference>
<comment type="subcellular location">
    <subcellularLocation>
        <location evidence="1">Golgi apparatus membrane</location>
        <topology evidence="1">Single-pass type II membrane protein</topology>
    </subcellularLocation>
</comment>
<evidence type="ECO:0000256" key="3">
    <source>
        <dbReference type="ARBA" id="ARBA00007477"/>
    </source>
</evidence>
<evidence type="ECO:0000256" key="4">
    <source>
        <dbReference type="ARBA" id="ARBA00012671"/>
    </source>
</evidence>
<evidence type="ECO:0000256" key="12">
    <source>
        <dbReference type="ARBA" id="ARBA00023180"/>
    </source>
</evidence>
<accession>A0AAF1BFK5</accession>
<evidence type="ECO:0000313" key="17">
    <source>
        <dbReference type="Proteomes" id="UP000827549"/>
    </source>
</evidence>
<keyword evidence="7 14" id="KW-0812">Transmembrane</keyword>
<evidence type="ECO:0000256" key="1">
    <source>
        <dbReference type="ARBA" id="ARBA00004323"/>
    </source>
</evidence>
<keyword evidence="8" id="KW-0735">Signal-anchor</keyword>
<feature type="transmembrane region" description="Helical" evidence="14">
    <location>
        <begin position="32"/>
        <end position="51"/>
    </location>
</feature>
<proteinExistence type="inferred from homology"/>
<dbReference type="EMBL" id="CP086714">
    <property type="protein sequence ID" value="WOO77637.1"/>
    <property type="molecule type" value="Genomic_DNA"/>
</dbReference>
<name>A0AAF1BFK5_9TREE</name>
<comment type="similarity">
    <text evidence="3">Belongs to the glycosyltransferase 18 family.</text>
</comment>
<evidence type="ECO:0000256" key="8">
    <source>
        <dbReference type="ARBA" id="ARBA00022968"/>
    </source>
</evidence>
<feature type="domain" description="Glycosyltransferase family 18 catalytic" evidence="15">
    <location>
        <begin position="267"/>
        <end position="492"/>
    </location>
</feature>
<dbReference type="EC" id="2.4.1.155" evidence="4"/>
<dbReference type="PANTHER" id="PTHR15075:SF2">
    <property type="entry name" value="ALPHA-1,6-MANNOSYLGLYCOPROTEIN 6-BETA-N-ACETYLGLUCOSAMINYLTRANSFERASE"/>
    <property type="match status" value="1"/>
</dbReference>
<dbReference type="GO" id="GO:0000139">
    <property type="term" value="C:Golgi membrane"/>
    <property type="evidence" value="ECO:0007669"/>
    <property type="project" value="UniProtKB-SubCell"/>
</dbReference>
<keyword evidence="11 14" id="KW-0472">Membrane</keyword>
<keyword evidence="10" id="KW-0333">Golgi apparatus</keyword>
<comment type="pathway">
    <text evidence="2">Protein modification; protein glycosylation.</text>
</comment>
<evidence type="ECO:0000256" key="6">
    <source>
        <dbReference type="ARBA" id="ARBA00022679"/>
    </source>
</evidence>
<keyword evidence="12" id="KW-0325">Glycoprotein</keyword>
<dbReference type="InterPro" id="IPR026116">
    <property type="entry name" value="GT18_cat"/>
</dbReference>
<protein>
    <recommendedName>
        <fullName evidence="4">alpha-1,6-mannosyl-glycoprotein 6-beta-N-acetylglucosaminyltransferase</fullName>
        <ecNumber evidence="4">2.4.1.155</ecNumber>
    </recommendedName>
</protein>
<evidence type="ECO:0000313" key="16">
    <source>
        <dbReference type="EMBL" id="WOO77637.1"/>
    </source>
</evidence>
<dbReference type="InterPro" id="IPR052105">
    <property type="entry name" value="MGAT5_Glycosyltransferase"/>
</dbReference>
<dbReference type="GeneID" id="87804463"/>
<evidence type="ECO:0000256" key="5">
    <source>
        <dbReference type="ARBA" id="ARBA00022676"/>
    </source>
</evidence>